<accession>A0ABU1KIN4</accession>
<dbReference type="Proteomes" id="UP001245370">
    <property type="component" value="Unassembled WGS sequence"/>
</dbReference>
<evidence type="ECO:0000256" key="8">
    <source>
        <dbReference type="ARBA" id="ARBA00022741"/>
    </source>
</evidence>
<evidence type="ECO:0000313" key="14">
    <source>
        <dbReference type="EMBL" id="MDR6334698.1"/>
    </source>
</evidence>
<evidence type="ECO:0000256" key="11">
    <source>
        <dbReference type="ARBA" id="ARBA00023098"/>
    </source>
</evidence>
<dbReference type="PANTHER" id="PTHR42724:SF1">
    <property type="entry name" value="TETRAACYLDISACCHARIDE 4'-KINASE, MITOCHONDRIAL-RELATED"/>
    <property type="match status" value="1"/>
</dbReference>
<evidence type="ECO:0000313" key="15">
    <source>
        <dbReference type="Proteomes" id="UP001245370"/>
    </source>
</evidence>
<dbReference type="GeneID" id="95763742"/>
<comment type="function">
    <text evidence="1 13">Transfers the gamma-phosphate of ATP to the 4'-position of a tetraacyldisaccharide 1-phosphate intermediate (termed DS-1-P) to form tetraacyldisaccharide 1,4'-bis-phosphate (lipid IVA).</text>
</comment>
<keyword evidence="5 13" id="KW-0444">Lipid biosynthesis</keyword>
<dbReference type="PANTHER" id="PTHR42724">
    <property type="entry name" value="TETRAACYLDISACCHARIDE 4'-KINASE"/>
    <property type="match status" value="1"/>
</dbReference>
<sequence>MMLRAPAFWWRDRPGLAAALLSPIAAIIGGVALRRLGQAGGMVDVPVICIGNPTVGGAGKTPTAIALIKRLKARGAQPFALLRGHGGEAKAPLRVDPAHHTASEVGDEALLLARHAPTVVAGGDRLGGARLAVKAGATHVVMDDGFQNPSLHKDCTLLVIDGGVGIGNGCVTPSGPLRAPLAPQLAKADAVLVIGDGAPGAAVAGAARAVDLPVLSGHLAPEASAIAALRGRPLVAFAGIGRPEKFFATLEAEGLSVVGRHAFPDHHPYRPEEMAHLAGEARRLGARLVTTQKDFVRLGPEFTVTAQIAQLPVSLMLGGGDRLDTLIGWAEARVAARRL</sequence>
<keyword evidence="9 13" id="KW-0418">Kinase</keyword>
<keyword evidence="15" id="KW-1185">Reference proteome</keyword>
<evidence type="ECO:0000256" key="6">
    <source>
        <dbReference type="ARBA" id="ARBA00022556"/>
    </source>
</evidence>
<keyword evidence="8 13" id="KW-0547">Nucleotide-binding</keyword>
<dbReference type="EC" id="2.7.1.130" evidence="3 13"/>
<comment type="pathway">
    <text evidence="2 13">Glycolipid biosynthesis; lipid IV(A) biosynthesis; lipid IV(A) from (3R)-3-hydroxytetradecanoyl-[acyl-carrier-protein] and UDP-N-acetyl-alpha-D-glucosamine: step 6/6.</text>
</comment>
<comment type="caution">
    <text evidence="14">The sequence shown here is derived from an EMBL/GenBank/DDBJ whole genome shotgun (WGS) entry which is preliminary data.</text>
</comment>
<organism evidence="14 15">
    <name type="scientific">Xanthobacter flavus</name>
    <dbReference type="NCBI Taxonomy" id="281"/>
    <lineage>
        <taxon>Bacteria</taxon>
        <taxon>Pseudomonadati</taxon>
        <taxon>Pseudomonadota</taxon>
        <taxon>Alphaproteobacteria</taxon>
        <taxon>Hyphomicrobiales</taxon>
        <taxon>Xanthobacteraceae</taxon>
        <taxon>Xanthobacter</taxon>
    </lineage>
</organism>
<protein>
    <recommendedName>
        <fullName evidence="4 13">Tetraacyldisaccharide 4'-kinase</fullName>
        <ecNumber evidence="3 13">2.7.1.130</ecNumber>
    </recommendedName>
    <alternativeName>
        <fullName evidence="12 13">Lipid A 4'-kinase</fullName>
    </alternativeName>
</protein>
<dbReference type="SUPFAM" id="SSF52540">
    <property type="entry name" value="P-loop containing nucleoside triphosphate hydrolases"/>
    <property type="match status" value="1"/>
</dbReference>
<gene>
    <name evidence="13" type="primary">lpxK</name>
    <name evidence="14" type="ORF">GGQ86_003180</name>
</gene>
<evidence type="ECO:0000256" key="5">
    <source>
        <dbReference type="ARBA" id="ARBA00022516"/>
    </source>
</evidence>
<evidence type="ECO:0000256" key="7">
    <source>
        <dbReference type="ARBA" id="ARBA00022679"/>
    </source>
</evidence>
<dbReference type="EMBL" id="JAVDPY010000005">
    <property type="protein sequence ID" value="MDR6334698.1"/>
    <property type="molecule type" value="Genomic_DNA"/>
</dbReference>
<evidence type="ECO:0000256" key="3">
    <source>
        <dbReference type="ARBA" id="ARBA00012071"/>
    </source>
</evidence>
<evidence type="ECO:0000256" key="2">
    <source>
        <dbReference type="ARBA" id="ARBA00004870"/>
    </source>
</evidence>
<evidence type="ECO:0000256" key="9">
    <source>
        <dbReference type="ARBA" id="ARBA00022777"/>
    </source>
</evidence>
<evidence type="ECO:0000256" key="1">
    <source>
        <dbReference type="ARBA" id="ARBA00002274"/>
    </source>
</evidence>
<keyword evidence="7 13" id="KW-0808">Transferase</keyword>
<dbReference type="NCBIfam" id="TIGR00682">
    <property type="entry name" value="lpxK"/>
    <property type="match status" value="1"/>
</dbReference>
<keyword evidence="6 13" id="KW-0441">Lipid A biosynthesis</keyword>
<dbReference type="Pfam" id="PF02606">
    <property type="entry name" value="LpxK"/>
    <property type="match status" value="1"/>
</dbReference>
<evidence type="ECO:0000256" key="12">
    <source>
        <dbReference type="ARBA" id="ARBA00029757"/>
    </source>
</evidence>
<dbReference type="InterPro" id="IPR027417">
    <property type="entry name" value="P-loop_NTPase"/>
</dbReference>
<keyword evidence="11 13" id="KW-0443">Lipid metabolism</keyword>
<name>A0ABU1KIN4_XANFL</name>
<dbReference type="InterPro" id="IPR003758">
    <property type="entry name" value="LpxK"/>
</dbReference>
<dbReference type="HAMAP" id="MF_00409">
    <property type="entry name" value="LpxK"/>
    <property type="match status" value="1"/>
</dbReference>
<evidence type="ECO:0000256" key="4">
    <source>
        <dbReference type="ARBA" id="ARBA00016436"/>
    </source>
</evidence>
<keyword evidence="10 13" id="KW-0067">ATP-binding</keyword>
<evidence type="ECO:0000256" key="13">
    <source>
        <dbReference type="HAMAP-Rule" id="MF_00409"/>
    </source>
</evidence>
<comment type="catalytic activity">
    <reaction evidence="13">
        <text>a lipid A disaccharide + ATP = a lipid IVA + ADP + H(+)</text>
        <dbReference type="Rhea" id="RHEA:67840"/>
        <dbReference type="ChEBI" id="CHEBI:15378"/>
        <dbReference type="ChEBI" id="CHEBI:30616"/>
        <dbReference type="ChEBI" id="CHEBI:176343"/>
        <dbReference type="ChEBI" id="CHEBI:176425"/>
        <dbReference type="ChEBI" id="CHEBI:456216"/>
        <dbReference type="EC" id="2.7.1.130"/>
    </reaction>
</comment>
<dbReference type="GO" id="GO:0009029">
    <property type="term" value="F:lipid-A 4'-kinase activity"/>
    <property type="evidence" value="ECO:0007669"/>
    <property type="project" value="UniProtKB-EC"/>
</dbReference>
<dbReference type="RefSeq" id="WP_281808146.1">
    <property type="nucleotide sequence ID" value="NZ_BSDO01000004.1"/>
</dbReference>
<reference evidence="14 15" key="1">
    <citation type="submission" date="2023-07" db="EMBL/GenBank/DDBJ databases">
        <title>Genomic Encyclopedia of Type Strains, Phase IV (KMG-IV): sequencing the most valuable type-strain genomes for metagenomic binning, comparative biology and taxonomic classification.</title>
        <authorList>
            <person name="Goeker M."/>
        </authorList>
    </citation>
    <scope>NUCLEOTIDE SEQUENCE [LARGE SCALE GENOMIC DNA]</scope>
    <source>
        <strain evidence="14 15">DSM 338</strain>
    </source>
</reference>
<proteinExistence type="inferred from homology"/>
<comment type="similarity">
    <text evidence="13">Belongs to the LpxK family.</text>
</comment>
<evidence type="ECO:0000256" key="10">
    <source>
        <dbReference type="ARBA" id="ARBA00022840"/>
    </source>
</evidence>
<feature type="binding site" evidence="13">
    <location>
        <begin position="54"/>
        <end position="61"/>
    </location>
    <ligand>
        <name>ATP</name>
        <dbReference type="ChEBI" id="CHEBI:30616"/>
    </ligand>
</feature>